<dbReference type="Proteomes" id="UP001189122">
    <property type="component" value="Unassembled WGS sequence"/>
</dbReference>
<dbReference type="AlphaFoldDB" id="A0A7I8J0G5"/>
<accession>A0A7I8J0G5</accession>
<dbReference type="EMBL" id="CACRZD030000007">
    <property type="protein sequence ID" value="CAA6663539.1"/>
    <property type="molecule type" value="Genomic_DNA"/>
</dbReference>
<evidence type="ECO:0000313" key="1">
    <source>
        <dbReference type="EMBL" id="CAA2624030.1"/>
    </source>
</evidence>
<keyword evidence="2" id="KW-1185">Reference proteome</keyword>
<sequence length="116" mass="13299">MSVSSKLLHFYKFLLDIMGYFSGSPPQIMSVAIAAISLLIYKDADLYSLVPDLMPTVLVLLQSKANEVIKVRSILEIVIRKCSIDLVLLHVPDEYKGFIKMITEWKYWFLELAQVM</sequence>
<evidence type="ECO:0000313" key="2">
    <source>
        <dbReference type="Proteomes" id="UP001189122"/>
    </source>
</evidence>
<name>A0A7I8J0G5_SPIIN</name>
<protein>
    <submittedName>
        <fullName evidence="1">Uncharacterized protein</fullName>
    </submittedName>
</protein>
<dbReference type="EMBL" id="LR743594">
    <property type="protein sequence ID" value="CAA2624030.1"/>
    <property type="molecule type" value="Genomic_DNA"/>
</dbReference>
<proteinExistence type="predicted"/>
<dbReference type="PANTHER" id="PTHR48412:SF1">
    <property type="entry name" value="ARM REPEAT SUPERFAMILY PROTEIN"/>
    <property type="match status" value="1"/>
</dbReference>
<gene>
    <name evidence="1" type="ORF">SI7747_07009924</name>
</gene>
<organism evidence="1">
    <name type="scientific">Spirodela intermedia</name>
    <name type="common">Intermediate duckweed</name>
    <dbReference type="NCBI Taxonomy" id="51605"/>
    <lineage>
        <taxon>Eukaryota</taxon>
        <taxon>Viridiplantae</taxon>
        <taxon>Streptophyta</taxon>
        <taxon>Embryophyta</taxon>
        <taxon>Tracheophyta</taxon>
        <taxon>Spermatophyta</taxon>
        <taxon>Magnoliopsida</taxon>
        <taxon>Liliopsida</taxon>
        <taxon>Araceae</taxon>
        <taxon>Lemnoideae</taxon>
        <taxon>Spirodela</taxon>
    </lineage>
</organism>
<dbReference type="PANTHER" id="PTHR48412">
    <property type="entry name" value="ARM REPEAT SUPERFAMILY PROTEIN"/>
    <property type="match status" value="1"/>
</dbReference>
<reference evidence="1 2" key="1">
    <citation type="submission" date="2019-12" db="EMBL/GenBank/DDBJ databases">
        <authorList>
            <person name="Scholz U."/>
            <person name="Mascher M."/>
            <person name="Fiebig A."/>
        </authorList>
    </citation>
    <scope>NUCLEOTIDE SEQUENCE</scope>
</reference>